<dbReference type="PRINTS" id="PR01407">
    <property type="entry name" value="BUTYPHLNCDUF"/>
</dbReference>
<dbReference type="SUPFAM" id="SSF49899">
    <property type="entry name" value="Concanavalin A-like lectins/glucanases"/>
    <property type="match status" value="1"/>
</dbReference>
<keyword evidence="7" id="KW-1015">Disulfide bond</keyword>
<feature type="domain" description="Ig-like" evidence="14">
    <location>
        <begin position="145"/>
        <end position="233"/>
    </location>
</feature>
<keyword evidence="8" id="KW-0325">Glycoprotein</keyword>
<dbReference type="InterPro" id="IPR003879">
    <property type="entry name" value="Butyrophylin_SPRY"/>
</dbReference>
<dbReference type="InterPro" id="IPR053896">
    <property type="entry name" value="BTN3A2-like_Ig-C"/>
</dbReference>
<dbReference type="InterPro" id="IPR003599">
    <property type="entry name" value="Ig_sub"/>
</dbReference>
<keyword evidence="5 11" id="KW-1133">Transmembrane helix</keyword>
<dbReference type="GO" id="GO:0001817">
    <property type="term" value="P:regulation of cytokine production"/>
    <property type="evidence" value="ECO:0007669"/>
    <property type="project" value="TreeGrafter"/>
</dbReference>
<keyword evidence="4 12" id="KW-0732">Signal</keyword>
<evidence type="ECO:0000256" key="6">
    <source>
        <dbReference type="ARBA" id="ARBA00023136"/>
    </source>
</evidence>
<dbReference type="InterPro" id="IPR013783">
    <property type="entry name" value="Ig-like_fold"/>
</dbReference>
<dbReference type="InterPro" id="IPR050504">
    <property type="entry name" value="IgSF_BTN/MOG"/>
</dbReference>
<feature type="compositionally biased region" description="Polar residues" evidence="10">
    <location>
        <begin position="179"/>
        <end position="190"/>
    </location>
</feature>
<dbReference type="Pfam" id="PF22705">
    <property type="entry name" value="C2-set_3"/>
    <property type="match status" value="1"/>
</dbReference>
<dbReference type="InterPro" id="IPR007110">
    <property type="entry name" value="Ig-like_dom"/>
</dbReference>
<evidence type="ECO:0000256" key="3">
    <source>
        <dbReference type="ARBA" id="ARBA00022692"/>
    </source>
</evidence>
<feature type="domain" description="Ig-like" evidence="14">
    <location>
        <begin position="15"/>
        <end position="137"/>
    </location>
</feature>
<comment type="similarity">
    <text evidence="2">Belongs to the immunoglobulin superfamily. BTN/MOG family.</text>
</comment>
<dbReference type="InterPro" id="IPR036179">
    <property type="entry name" value="Ig-like_dom_sf"/>
</dbReference>
<dbReference type="GO" id="GO:0050852">
    <property type="term" value="P:T cell receptor signaling pathway"/>
    <property type="evidence" value="ECO:0007669"/>
    <property type="project" value="TreeGrafter"/>
</dbReference>
<evidence type="ECO:0000256" key="1">
    <source>
        <dbReference type="ARBA" id="ARBA00004479"/>
    </source>
</evidence>
<dbReference type="SUPFAM" id="SSF48726">
    <property type="entry name" value="Immunoglobulin"/>
    <property type="match status" value="2"/>
</dbReference>
<dbReference type="EMBL" id="JAICCE010000025">
    <property type="protein sequence ID" value="KAG9260008.1"/>
    <property type="molecule type" value="Genomic_DNA"/>
</dbReference>
<comment type="caution">
    <text evidence="15">The sequence shown here is derived from an EMBL/GenBank/DDBJ whole genome shotgun (WGS) entry which is preliminary data.</text>
</comment>
<comment type="subcellular location">
    <subcellularLocation>
        <location evidence="1">Membrane</location>
        <topology evidence="1">Single-pass type I membrane protein</topology>
    </subcellularLocation>
</comment>
<feature type="region of interest" description="Disordered" evidence="10">
    <location>
        <begin position="170"/>
        <end position="190"/>
    </location>
</feature>
<dbReference type="FunFam" id="2.60.40.10:FF:000142">
    <property type="entry name" value="V-set domain-containing T-cell activation inhibitor 1"/>
    <property type="match status" value="1"/>
</dbReference>
<keyword evidence="3 11" id="KW-0812">Transmembrane</keyword>
<name>A0A8T2KLF4_ASTMX</name>
<evidence type="ECO:0000313" key="16">
    <source>
        <dbReference type="Proteomes" id="UP000752171"/>
    </source>
</evidence>
<dbReference type="InterPro" id="IPR001870">
    <property type="entry name" value="B30.2/SPRY"/>
</dbReference>
<evidence type="ECO:0000256" key="11">
    <source>
        <dbReference type="SAM" id="Phobius"/>
    </source>
</evidence>
<dbReference type="GO" id="GO:0009897">
    <property type="term" value="C:external side of plasma membrane"/>
    <property type="evidence" value="ECO:0007669"/>
    <property type="project" value="TreeGrafter"/>
</dbReference>
<gene>
    <name evidence="15" type="primary">BTN2A2</name>
    <name evidence="15" type="ORF">AMEX_G27658</name>
</gene>
<evidence type="ECO:0000256" key="12">
    <source>
        <dbReference type="SAM" id="SignalP"/>
    </source>
</evidence>
<dbReference type="GO" id="GO:1903037">
    <property type="term" value="P:regulation of leukocyte cell-cell adhesion"/>
    <property type="evidence" value="ECO:0007669"/>
    <property type="project" value="UniProtKB-ARBA"/>
</dbReference>
<accession>A0A8T2KLF4</accession>
<dbReference type="SMART" id="SM00409">
    <property type="entry name" value="IG"/>
    <property type="match status" value="1"/>
</dbReference>
<sequence>MDEALLVKMVWLFLPLLLSHVSAELFSVVVPETTVSGQLGGSVTLPCALSDNLDVRQLEVRWYRPSMYSSPALLYLNEKLDLSVTDITYQGRVSLPGPLEKGDVSLKLDDLRSSDLGMYMCHVSSDRWYDKSNVSLTMQAVGSSPILSMLDAGGGKVNVSCQSHGWLPKPSLSWRDSDGSSLNPPNKHTSTKVSEGFFSVSSWRLFTSSESSWVSCSVALPDSVGVIRESRVMPHLPTDNGIWMIAFFGTLILLLLLIIGVGVYFVVLKKENHTEFNSNEPQTPDWWQQMKSVKVRITIDSAETPEFFKITQGGSGMSCTHPIENHEEYRIKIFTLCKEKFSSGQQYWELKVKEDYNQKLSWYVGVATEEAKRINGIRFTPAKGFWVLFYEEGKGVCIRESPTPTTLSHISADLSDIGVFLDCDNHTLSFFNTETQSHLHTFTSVTFTTSLRPLISPGIRDTVPVKIC</sequence>
<keyword evidence="9" id="KW-0393">Immunoglobulin domain</keyword>
<feature type="transmembrane region" description="Helical" evidence="11">
    <location>
        <begin position="241"/>
        <end position="267"/>
    </location>
</feature>
<dbReference type="InterPro" id="IPR013320">
    <property type="entry name" value="ConA-like_dom_sf"/>
</dbReference>
<dbReference type="Pfam" id="PF00622">
    <property type="entry name" value="SPRY"/>
    <property type="match status" value="1"/>
</dbReference>
<evidence type="ECO:0000256" key="4">
    <source>
        <dbReference type="ARBA" id="ARBA00022729"/>
    </source>
</evidence>
<dbReference type="GO" id="GO:0005102">
    <property type="term" value="F:signaling receptor binding"/>
    <property type="evidence" value="ECO:0007669"/>
    <property type="project" value="TreeGrafter"/>
</dbReference>
<feature type="signal peptide" evidence="12">
    <location>
        <begin position="1"/>
        <end position="23"/>
    </location>
</feature>
<keyword evidence="6 11" id="KW-0472">Membrane</keyword>
<dbReference type="SMART" id="SM00406">
    <property type="entry name" value="IGv"/>
    <property type="match status" value="1"/>
</dbReference>
<dbReference type="PROSITE" id="PS50188">
    <property type="entry name" value="B302_SPRY"/>
    <property type="match status" value="1"/>
</dbReference>
<dbReference type="PANTHER" id="PTHR24100">
    <property type="entry name" value="BUTYROPHILIN"/>
    <property type="match status" value="1"/>
</dbReference>
<dbReference type="SMART" id="SM00449">
    <property type="entry name" value="SPRY"/>
    <property type="match status" value="1"/>
</dbReference>
<reference evidence="15 16" key="1">
    <citation type="submission" date="2021-07" db="EMBL/GenBank/DDBJ databases">
        <authorList>
            <person name="Imarazene B."/>
            <person name="Zahm M."/>
            <person name="Klopp C."/>
            <person name="Cabau C."/>
            <person name="Beille S."/>
            <person name="Jouanno E."/>
            <person name="Castinel A."/>
            <person name="Lluch J."/>
            <person name="Gil L."/>
            <person name="Kuchtly C."/>
            <person name="Lopez Roques C."/>
            <person name="Donnadieu C."/>
            <person name="Parrinello H."/>
            <person name="Journot L."/>
            <person name="Du K."/>
            <person name="Schartl M."/>
            <person name="Retaux S."/>
            <person name="Guiguen Y."/>
        </authorList>
    </citation>
    <scope>NUCLEOTIDE SEQUENCE [LARGE SCALE GENOMIC DNA]</scope>
    <source>
        <strain evidence="15">Pach_M1</strain>
        <tissue evidence="15">Testis</tissue>
    </source>
</reference>
<organism evidence="15 16">
    <name type="scientific">Astyanax mexicanus</name>
    <name type="common">Blind cave fish</name>
    <name type="synonym">Astyanax fasciatus mexicanus</name>
    <dbReference type="NCBI Taxonomy" id="7994"/>
    <lineage>
        <taxon>Eukaryota</taxon>
        <taxon>Metazoa</taxon>
        <taxon>Chordata</taxon>
        <taxon>Craniata</taxon>
        <taxon>Vertebrata</taxon>
        <taxon>Euteleostomi</taxon>
        <taxon>Actinopterygii</taxon>
        <taxon>Neopterygii</taxon>
        <taxon>Teleostei</taxon>
        <taxon>Ostariophysi</taxon>
        <taxon>Characiformes</taxon>
        <taxon>Characoidei</taxon>
        <taxon>Acestrorhamphidae</taxon>
        <taxon>Acestrorhamphinae</taxon>
        <taxon>Astyanax</taxon>
    </lineage>
</organism>
<dbReference type="InterPro" id="IPR003877">
    <property type="entry name" value="SPRY_dom"/>
</dbReference>
<evidence type="ECO:0000256" key="5">
    <source>
        <dbReference type="ARBA" id="ARBA00022989"/>
    </source>
</evidence>
<dbReference type="PANTHER" id="PTHR24100:SF149">
    <property type="entry name" value="BG-LIKE ANTIGEN 1-RELATED"/>
    <property type="match status" value="1"/>
</dbReference>
<dbReference type="OrthoDB" id="9986391at2759"/>
<evidence type="ECO:0000256" key="7">
    <source>
        <dbReference type="ARBA" id="ARBA00023157"/>
    </source>
</evidence>
<dbReference type="Proteomes" id="UP000752171">
    <property type="component" value="Unassembled WGS sequence"/>
</dbReference>
<evidence type="ECO:0000313" key="15">
    <source>
        <dbReference type="EMBL" id="KAG9260008.1"/>
    </source>
</evidence>
<dbReference type="Gene3D" id="2.60.40.10">
    <property type="entry name" value="Immunoglobulins"/>
    <property type="match status" value="2"/>
</dbReference>
<evidence type="ECO:0000256" key="2">
    <source>
        <dbReference type="ARBA" id="ARBA00007591"/>
    </source>
</evidence>
<evidence type="ECO:0000256" key="8">
    <source>
        <dbReference type="ARBA" id="ARBA00023180"/>
    </source>
</evidence>
<dbReference type="InterPro" id="IPR043136">
    <property type="entry name" value="B30.2/SPRY_sf"/>
</dbReference>
<feature type="domain" description="B30.2/SPRY" evidence="13">
    <location>
        <begin position="277"/>
        <end position="468"/>
    </location>
</feature>
<evidence type="ECO:0000259" key="13">
    <source>
        <dbReference type="PROSITE" id="PS50188"/>
    </source>
</evidence>
<proteinExistence type="inferred from homology"/>
<evidence type="ECO:0000256" key="10">
    <source>
        <dbReference type="SAM" id="MobiDB-lite"/>
    </source>
</evidence>
<evidence type="ECO:0000259" key="14">
    <source>
        <dbReference type="PROSITE" id="PS50835"/>
    </source>
</evidence>
<dbReference type="Pfam" id="PF07686">
    <property type="entry name" value="V-set"/>
    <property type="match status" value="1"/>
</dbReference>
<dbReference type="AlphaFoldDB" id="A0A8T2KLF4"/>
<feature type="chain" id="PRO_5035806634" evidence="12">
    <location>
        <begin position="24"/>
        <end position="468"/>
    </location>
</feature>
<dbReference type="PROSITE" id="PS50835">
    <property type="entry name" value="IG_LIKE"/>
    <property type="match status" value="2"/>
</dbReference>
<protein>
    <submittedName>
        <fullName evidence="15">Butyrophilin-like protein 2</fullName>
    </submittedName>
</protein>
<dbReference type="Gene3D" id="2.60.120.920">
    <property type="match status" value="1"/>
</dbReference>
<dbReference type="InterPro" id="IPR013106">
    <property type="entry name" value="Ig_V-set"/>
</dbReference>
<dbReference type="GO" id="GO:0050863">
    <property type="term" value="P:regulation of T cell activation"/>
    <property type="evidence" value="ECO:0007669"/>
    <property type="project" value="UniProtKB-ARBA"/>
</dbReference>
<evidence type="ECO:0000256" key="9">
    <source>
        <dbReference type="ARBA" id="ARBA00023319"/>
    </source>
</evidence>